<sequence length="193" mass="21144">MTVAHPARKPAPRTSPPGTMVRSEAAAYLGCSIYAVDRLCRRYGVERTRGPRGYNYVTRAGLAKIRAQLDHIRSGTLLTEREAAARAGVSYATLRTIQARGELTLALRAPRARYFHPDAIDTMMARMDPAGYVSTAQACAKLGLTRQRVSQLVLRGRLHPNINPRGQRRFAVVELDAYAAQDPVQGQGATTNV</sequence>
<accession>A0A5E5P1D2</accession>
<dbReference type="Pfam" id="PF12728">
    <property type="entry name" value="HTH_17"/>
    <property type="match status" value="1"/>
</dbReference>
<evidence type="ECO:0000313" key="3">
    <source>
        <dbReference type="Proteomes" id="UP000364291"/>
    </source>
</evidence>
<dbReference type="OrthoDB" id="9134036at2"/>
<dbReference type="InterPro" id="IPR041657">
    <property type="entry name" value="HTH_17"/>
</dbReference>
<proteinExistence type="predicted"/>
<evidence type="ECO:0000259" key="1">
    <source>
        <dbReference type="Pfam" id="PF12728"/>
    </source>
</evidence>
<dbReference type="EMBL" id="CABPSX010000002">
    <property type="protein sequence ID" value="VVG70361.1"/>
    <property type="molecule type" value="Genomic_DNA"/>
</dbReference>
<dbReference type="Proteomes" id="UP000364291">
    <property type="component" value="Unassembled WGS sequence"/>
</dbReference>
<protein>
    <recommendedName>
        <fullName evidence="1">Helix-turn-helix domain-containing protein</fullName>
    </recommendedName>
</protein>
<reference evidence="2 3" key="1">
    <citation type="submission" date="2019-08" db="EMBL/GenBank/DDBJ databases">
        <authorList>
            <person name="Peeters C."/>
        </authorList>
    </citation>
    <scope>NUCLEOTIDE SEQUENCE [LARGE SCALE GENOMIC DNA]</scope>
    <source>
        <strain evidence="2 3">LMG 18089</strain>
    </source>
</reference>
<organism evidence="2 3">
    <name type="scientific">Pandoraea apista</name>
    <dbReference type="NCBI Taxonomy" id="93218"/>
    <lineage>
        <taxon>Bacteria</taxon>
        <taxon>Pseudomonadati</taxon>
        <taxon>Pseudomonadota</taxon>
        <taxon>Betaproteobacteria</taxon>
        <taxon>Burkholderiales</taxon>
        <taxon>Burkholderiaceae</taxon>
        <taxon>Pandoraea</taxon>
    </lineage>
</organism>
<feature type="domain" description="Helix-turn-helix" evidence="1">
    <location>
        <begin position="132"/>
        <end position="181"/>
    </location>
</feature>
<dbReference type="AlphaFoldDB" id="A0A5E5P1D2"/>
<dbReference type="RefSeq" id="WP_150728501.1">
    <property type="nucleotide sequence ID" value="NZ_CABPSX010000002.1"/>
</dbReference>
<gene>
    <name evidence="2" type="ORF">PAP18089_01321</name>
</gene>
<evidence type="ECO:0000313" key="2">
    <source>
        <dbReference type="EMBL" id="VVG70361.1"/>
    </source>
</evidence>
<name>A0A5E5P1D2_9BURK</name>